<protein>
    <submittedName>
        <fullName evidence="1">Uncharacterized protein</fullName>
    </submittedName>
</protein>
<name>A0A9D4GNW8_DREPO</name>
<evidence type="ECO:0000313" key="1">
    <source>
        <dbReference type="EMBL" id="KAH3818846.1"/>
    </source>
</evidence>
<sequence>MPKYLEVKAVAQGGDPVTSQTPTEKGQPQVVLRITAPAASSVIPCHPFSLID</sequence>
<accession>A0A9D4GNW8</accession>
<dbReference type="AlphaFoldDB" id="A0A9D4GNW8"/>
<keyword evidence="2" id="KW-1185">Reference proteome</keyword>
<evidence type="ECO:0000313" key="2">
    <source>
        <dbReference type="Proteomes" id="UP000828390"/>
    </source>
</evidence>
<reference evidence="1" key="2">
    <citation type="submission" date="2020-11" db="EMBL/GenBank/DDBJ databases">
        <authorList>
            <person name="McCartney M.A."/>
            <person name="Auch B."/>
            <person name="Kono T."/>
            <person name="Mallez S."/>
            <person name="Becker A."/>
            <person name="Gohl D.M."/>
            <person name="Silverstein K.A.T."/>
            <person name="Koren S."/>
            <person name="Bechman K.B."/>
            <person name="Herman A."/>
            <person name="Abrahante J.E."/>
            <person name="Garbe J."/>
        </authorList>
    </citation>
    <scope>NUCLEOTIDE SEQUENCE</scope>
    <source>
        <strain evidence="1">Duluth1</strain>
        <tissue evidence="1">Whole animal</tissue>
    </source>
</reference>
<dbReference type="EMBL" id="JAIWYP010000005">
    <property type="protein sequence ID" value="KAH3818846.1"/>
    <property type="molecule type" value="Genomic_DNA"/>
</dbReference>
<organism evidence="1 2">
    <name type="scientific">Dreissena polymorpha</name>
    <name type="common">Zebra mussel</name>
    <name type="synonym">Mytilus polymorpha</name>
    <dbReference type="NCBI Taxonomy" id="45954"/>
    <lineage>
        <taxon>Eukaryota</taxon>
        <taxon>Metazoa</taxon>
        <taxon>Spiralia</taxon>
        <taxon>Lophotrochozoa</taxon>
        <taxon>Mollusca</taxon>
        <taxon>Bivalvia</taxon>
        <taxon>Autobranchia</taxon>
        <taxon>Heteroconchia</taxon>
        <taxon>Euheterodonta</taxon>
        <taxon>Imparidentia</taxon>
        <taxon>Neoheterodontei</taxon>
        <taxon>Myida</taxon>
        <taxon>Dreissenoidea</taxon>
        <taxon>Dreissenidae</taxon>
        <taxon>Dreissena</taxon>
    </lineage>
</organism>
<proteinExistence type="predicted"/>
<gene>
    <name evidence="1" type="ORF">DPMN_120573</name>
</gene>
<comment type="caution">
    <text evidence="1">The sequence shown here is derived from an EMBL/GenBank/DDBJ whole genome shotgun (WGS) entry which is preliminary data.</text>
</comment>
<dbReference type="Proteomes" id="UP000828390">
    <property type="component" value="Unassembled WGS sequence"/>
</dbReference>
<reference evidence="1" key="1">
    <citation type="journal article" date="2019" name="bioRxiv">
        <title>The Genome of the Zebra Mussel, Dreissena polymorpha: A Resource for Invasive Species Research.</title>
        <authorList>
            <person name="McCartney M.A."/>
            <person name="Auch B."/>
            <person name="Kono T."/>
            <person name="Mallez S."/>
            <person name="Zhang Y."/>
            <person name="Obille A."/>
            <person name="Becker A."/>
            <person name="Abrahante J.E."/>
            <person name="Garbe J."/>
            <person name="Badalamenti J.P."/>
            <person name="Herman A."/>
            <person name="Mangelson H."/>
            <person name="Liachko I."/>
            <person name="Sullivan S."/>
            <person name="Sone E.D."/>
            <person name="Koren S."/>
            <person name="Silverstein K.A.T."/>
            <person name="Beckman K.B."/>
            <person name="Gohl D.M."/>
        </authorList>
    </citation>
    <scope>NUCLEOTIDE SEQUENCE</scope>
    <source>
        <strain evidence="1">Duluth1</strain>
        <tissue evidence="1">Whole animal</tissue>
    </source>
</reference>